<feature type="coiled-coil region" evidence="6">
    <location>
        <begin position="672"/>
        <end position="699"/>
    </location>
</feature>
<dbReference type="PANTHER" id="PTHR43788:SF8">
    <property type="entry name" value="DNA-BINDING PROTEIN SMUBP-2"/>
    <property type="match status" value="1"/>
</dbReference>
<reference evidence="11 12" key="1">
    <citation type="submission" date="2017-08" db="EMBL/GenBank/DDBJ databases">
        <title>The complete genome sequence of Nocardiopsis gilva YIM 90087.</title>
        <authorList>
            <person name="Yin M."/>
            <person name="Tang S."/>
        </authorList>
    </citation>
    <scope>NUCLEOTIDE SEQUENCE [LARGE SCALE GENOMIC DNA]</scope>
    <source>
        <strain evidence="11 12">YIM 90087</strain>
    </source>
</reference>
<keyword evidence="3" id="KW-0378">Hydrolase</keyword>
<dbReference type="Pfam" id="PF00656">
    <property type="entry name" value="Peptidase_C14"/>
    <property type="match status" value="1"/>
</dbReference>
<dbReference type="AlphaFoldDB" id="A0A223S481"/>
<dbReference type="KEGG" id="ngv:CDO52_09140"/>
<evidence type="ECO:0000256" key="1">
    <source>
        <dbReference type="ARBA" id="ARBA00007913"/>
    </source>
</evidence>
<dbReference type="EMBL" id="CP022753">
    <property type="protein sequence ID" value="ASU82933.1"/>
    <property type="molecule type" value="Genomic_DNA"/>
</dbReference>
<evidence type="ECO:0000259" key="9">
    <source>
        <dbReference type="Pfam" id="PF13086"/>
    </source>
</evidence>
<evidence type="ECO:0000256" key="4">
    <source>
        <dbReference type="ARBA" id="ARBA00022806"/>
    </source>
</evidence>
<dbReference type="Gene3D" id="3.40.50.300">
    <property type="entry name" value="P-loop containing nucleotide triphosphate hydrolases"/>
    <property type="match status" value="2"/>
</dbReference>
<dbReference type="Proteomes" id="UP000215005">
    <property type="component" value="Chromosome"/>
</dbReference>
<evidence type="ECO:0000313" key="11">
    <source>
        <dbReference type="EMBL" id="ASU82933.1"/>
    </source>
</evidence>
<keyword evidence="6" id="KW-0175">Coiled coil</keyword>
<feature type="region of interest" description="Disordered" evidence="7">
    <location>
        <begin position="166"/>
        <end position="187"/>
    </location>
</feature>
<feature type="compositionally biased region" description="Basic and acidic residues" evidence="7">
    <location>
        <begin position="265"/>
        <end position="278"/>
    </location>
</feature>
<dbReference type="GO" id="GO:0005524">
    <property type="term" value="F:ATP binding"/>
    <property type="evidence" value="ECO:0007669"/>
    <property type="project" value="UniProtKB-KW"/>
</dbReference>
<evidence type="ECO:0000259" key="10">
    <source>
        <dbReference type="Pfam" id="PF13087"/>
    </source>
</evidence>
<dbReference type="GO" id="GO:0004197">
    <property type="term" value="F:cysteine-type endopeptidase activity"/>
    <property type="evidence" value="ECO:0007669"/>
    <property type="project" value="InterPro"/>
</dbReference>
<dbReference type="Gene3D" id="3.40.50.1460">
    <property type="match status" value="1"/>
</dbReference>
<evidence type="ECO:0000259" key="8">
    <source>
        <dbReference type="Pfam" id="PF00656"/>
    </source>
</evidence>
<feature type="domain" description="Peptidase C14 caspase" evidence="8">
    <location>
        <begin position="2"/>
        <end position="221"/>
    </location>
</feature>
<evidence type="ECO:0000256" key="6">
    <source>
        <dbReference type="SAM" id="Coils"/>
    </source>
</evidence>
<dbReference type="RefSeq" id="WP_026125561.1">
    <property type="nucleotide sequence ID" value="NZ_ANBG01000078.1"/>
</dbReference>
<feature type="domain" description="DNA2/NAM7 helicase-like C-terminal" evidence="10">
    <location>
        <begin position="960"/>
        <end position="1130"/>
    </location>
</feature>
<protein>
    <recommendedName>
        <fullName evidence="13">Peptidase C14</fullName>
    </recommendedName>
</protein>
<dbReference type="GO" id="GO:0043139">
    <property type="term" value="F:5'-3' DNA helicase activity"/>
    <property type="evidence" value="ECO:0007669"/>
    <property type="project" value="TreeGrafter"/>
</dbReference>
<feature type="domain" description="DNA2/NAM7 helicase helicase" evidence="9">
    <location>
        <begin position="572"/>
        <end position="913"/>
    </location>
</feature>
<evidence type="ECO:0000256" key="5">
    <source>
        <dbReference type="ARBA" id="ARBA00022840"/>
    </source>
</evidence>
<evidence type="ECO:0000256" key="2">
    <source>
        <dbReference type="ARBA" id="ARBA00022741"/>
    </source>
</evidence>
<keyword evidence="2" id="KW-0547">Nucleotide-binding</keyword>
<keyword evidence="4" id="KW-0347">Helicase</keyword>
<name>A0A223S481_9ACTN</name>
<evidence type="ECO:0000256" key="7">
    <source>
        <dbReference type="SAM" id="MobiDB-lite"/>
    </source>
</evidence>
<organism evidence="11 12">
    <name type="scientific">Nocardiopsis gilva YIM 90087</name>
    <dbReference type="NCBI Taxonomy" id="1235441"/>
    <lineage>
        <taxon>Bacteria</taxon>
        <taxon>Bacillati</taxon>
        <taxon>Actinomycetota</taxon>
        <taxon>Actinomycetes</taxon>
        <taxon>Streptosporangiales</taxon>
        <taxon>Nocardiopsidaceae</taxon>
        <taxon>Nocardiopsis</taxon>
    </lineage>
</organism>
<dbReference type="CDD" id="cd18808">
    <property type="entry name" value="SF1_C_Upf1"/>
    <property type="match status" value="1"/>
</dbReference>
<keyword evidence="5" id="KW-0067">ATP-binding</keyword>
<dbReference type="InterPro" id="IPR041679">
    <property type="entry name" value="DNA2/NAM7-like_C"/>
</dbReference>
<dbReference type="InterPro" id="IPR047187">
    <property type="entry name" value="SF1_C_Upf1"/>
</dbReference>
<dbReference type="Pfam" id="PF13087">
    <property type="entry name" value="AAA_12"/>
    <property type="match status" value="1"/>
</dbReference>
<dbReference type="SUPFAM" id="SSF52540">
    <property type="entry name" value="P-loop containing nucleoside triphosphate hydrolases"/>
    <property type="match status" value="1"/>
</dbReference>
<evidence type="ECO:0008006" key="13">
    <source>
        <dbReference type="Google" id="ProtNLM"/>
    </source>
</evidence>
<dbReference type="InterPro" id="IPR011600">
    <property type="entry name" value="Pept_C14_caspase"/>
</dbReference>
<gene>
    <name evidence="11" type="ORF">CDO52_09140</name>
</gene>
<dbReference type="SUPFAM" id="SSF52129">
    <property type="entry name" value="Caspase-like"/>
    <property type="match status" value="1"/>
</dbReference>
<feature type="region of interest" description="Disordered" evidence="7">
    <location>
        <begin position="253"/>
        <end position="302"/>
    </location>
</feature>
<accession>A0A223S481</accession>
<dbReference type="InterPro" id="IPR027417">
    <property type="entry name" value="P-loop_NTPase"/>
</dbReference>
<dbReference type="Pfam" id="PF13086">
    <property type="entry name" value="AAA_11"/>
    <property type="match status" value="1"/>
</dbReference>
<comment type="similarity">
    <text evidence="1">Belongs to the DNA2/NAM7 helicase family.</text>
</comment>
<sequence length="1257" mass="136041">MRRVAILIGTGKYRDPGLQNLLSPQADVAAIGGALEANGNFDEVISLLDPTHDEASGAIEQALNSGKPDDLVFVSFSGHGVRNTPGRLHLTFSDTRLDRVASTGLSSEGLQRMLHDSRVTKKVVLLDCCYSGSFADGFATRSSGEQEFIDFQREFLGGEGTYVLASSAPDKPAHEGDNSAGAQPSPFSAAVARGLSGEAEDVDGTGWIDWESLHKFVRAEAERDGRQRVTGFALGAVGRVPLARHVEAATAVRVDGGTSGRPAKPVHDDAGQGADRSDSGTPGAATGRAETSDDTGAAYTGGPHPDFDLRQWRSLFAYHRACLARQSVLQQLPDAKHKDGRQYAPCPMGKEALLSGIETRWRLTGAAETLARGAADGGRTLRYGYPAVVFDTAAHRPGKRAEWKVAPLFVMDVEAVADNGALYLTPVGEIELNAELAATAADLDPPDLDELTTWFRADWASGSLAKLGDKARSVCKVLDLTCVNDLEPGRLRAQLDLAIPLRSGAQNVALLYVADPAVGAAKQLISDLDVDGDHSIKPDQIEGTALAALTGRPAERTPSRQRVTPVITGLSNASQERILVSAMTRRLTVATGAPGTGKSELITSVVTSAVADGESVLVASTNNTAVDEVVTRANKLLPGADLVVRTGNSDERRNEPGILSDLRAARFDPVDVRTLAERLKGHERRLGEIRAELAAVAEAEYRLTALATARRRDIADLPPDLSPQIFSDADTVQRWTERVEKAVEGRWARWWHRWRLRRGLGRELRDDELRALWRFLVTEQQWRTARADLDARSAPDTLHHDANEIRTARRDDSAPFVVGQVAAALRHGHERIDHRLQALADNKQWKGVSSLLQVVRAWATTSRSVRVFPPQAGLFDLVVIDEASQCTVADLIPLLFRAKRALVIGDPHQLQPVHTLDPAEDRRAQREADISEEWLEDRSLTHSSGSAYHAAATALASAGGEVMWLDEHYRCHPDIVAPANRRFYGERLAIRTRTHKLKDPMDPAVDWVDVRGEAERPDGGSCRNLVEARHVISLLRELWSLPADTSIGVVTPFTAQRRAIEDLLGAAGRNRIRVGTVHTFQGGERDVIVVSPTAATGVDPRSGNWAASQHNLWNVAITRAKSRLYVVGDRSYWSGRDGVLAELARSNEKAGGSPLPDDAAREALFSALTERGVAVTVGRRLGGYSCDLSIPTGSGEIAVFIDRAGIDEAACDRGRALYRTLDLVALFEEVTGIPAVRVPAWRCLSDPKGVAADLLTQ</sequence>
<dbReference type="PANTHER" id="PTHR43788">
    <property type="entry name" value="DNA2/NAM7 HELICASE FAMILY MEMBER"/>
    <property type="match status" value="1"/>
</dbReference>
<dbReference type="OrthoDB" id="491589at2"/>
<keyword evidence="12" id="KW-1185">Reference proteome</keyword>
<dbReference type="GO" id="GO:0006508">
    <property type="term" value="P:proteolysis"/>
    <property type="evidence" value="ECO:0007669"/>
    <property type="project" value="InterPro"/>
</dbReference>
<evidence type="ECO:0000256" key="3">
    <source>
        <dbReference type="ARBA" id="ARBA00022801"/>
    </source>
</evidence>
<dbReference type="InterPro" id="IPR029030">
    <property type="entry name" value="Caspase-like_dom_sf"/>
</dbReference>
<dbReference type="InterPro" id="IPR050534">
    <property type="entry name" value="Coronavir_polyprotein_1ab"/>
</dbReference>
<proteinExistence type="inferred from homology"/>
<evidence type="ECO:0000313" key="12">
    <source>
        <dbReference type="Proteomes" id="UP000215005"/>
    </source>
</evidence>
<dbReference type="InterPro" id="IPR041677">
    <property type="entry name" value="DNA2/NAM7_AAA_11"/>
</dbReference>